<evidence type="ECO:0000313" key="1">
    <source>
        <dbReference type="EMBL" id="MDR6101029.1"/>
    </source>
</evidence>
<organism evidence="1 2">
    <name type="scientific">Agrobacterium larrymoorei</name>
    <dbReference type="NCBI Taxonomy" id="160699"/>
    <lineage>
        <taxon>Bacteria</taxon>
        <taxon>Pseudomonadati</taxon>
        <taxon>Pseudomonadota</taxon>
        <taxon>Alphaproteobacteria</taxon>
        <taxon>Hyphomicrobiales</taxon>
        <taxon>Rhizobiaceae</taxon>
        <taxon>Rhizobium/Agrobacterium group</taxon>
        <taxon>Agrobacterium</taxon>
    </lineage>
</organism>
<comment type="caution">
    <text evidence="1">The sequence shown here is derived from an EMBL/GenBank/DDBJ whole genome shotgun (WGS) entry which is preliminary data.</text>
</comment>
<protein>
    <submittedName>
        <fullName evidence="1">Uncharacterized protein</fullName>
    </submittedName>
</protein>
<gene>
    <name evidence="1" type="ORF">QE369_001207</name>
</gene>
<dbReference type="RefSeq" id="WP_309769975.1">
    <property type="nucleotide sequence ID" value="NZ_JAVIZC010000001.1"/>
</dbReference>
<sequence>MKLEESLEDRRLSVLREYESIHLSNRAAHGPGTVNIAQVAMVAELCAANLSGYVVDSYSVMLDPELFRLAIIASDAVDELNSAMQDRLRPQQVSDAGDQHE</sequence>
<reference evidence="1" key="1">
    <citation type="submission" date="2023-08" db="EMBL/GenBank/DDBJ databases">
        <title>Functional and genomic diversity of the sorghum phyllosphere microbiome.</title>
        <authorList>
            <person name="Shade A."/>
        </authorList>
    </citation>
    <scope>NUCLEOTIDE SEQUENCE</scope>
    <source>
        <strain evidence="1">SORGH_AS_0974</strain>
    </source>
</reference>
<dbReference type="Proteomes" id="UP001255601">
    <property type="component" value="Unassembled WGS sequence"/>
</dbReference>
<accession>A0AAJ2BDR5</accession>
<proteinExistence type="predicted"/>
<name>A0AAJ2BDR5_9HYPH</name>
<evidence type="ECO:0000313" key="2">
    <source>
        <dbReference type="Proteomes" id="UP001255601"/>
    </source>
</evidence>
<dbReference type="AlphaFoldDB" id="A0AAJ2BDR5"/>
<dbReference type="EMBL" id="JAVIZC010000001">
    <property type="protein sequence ID" value="MDR6101029.1"/>
    <property type="molecule type" value="Genomic_DNA"/>
</dbReference>